<dbReference type="InterPro" id="IPR038726">
    <property type="entry name" value="PDDEXK_AddAB-type"/>
</dbReference>
<name>A0ABV8XS92_9DEIO</name>
<evidence type="ECO:0000313" key="3">
    <source>
        <dbReference type="Proteomes" id="UP001595998"/>
    </source>
</evidence>
<comment type="caution">
    <text evidence="2">The sequence shown here is derived from an EMBL/GenBank/DDBJ whole genome shotgun (WGS) entry which is preliminary data.</text>
</comment>
<dbReference type="Gene3D" id="3.90.320.10">
    <property type="match status" value="1"/>
</dbReference>
<dbReference type="Pfam" id="PF12705">
    <property type="entry name" value="PDDEXK_1"/>
    <property type="match status" value="1"/>
</dbReference>
<dbReference type="InterPro" id="IPR011604">
    <property type="entry name" value="PDDEXK-like_dom_sf"/>
</dbReference>
<proteinExistence type="predicted"/>
<dbReference type="Gene3D" id="3.40.50.300">
    <property type="entry name" value="P-loop containing nucleotide triphosphate hydrolases"/>
    <property type="match status" value="1"/>
</dbReference>
<evidence type="ECO:0000313" key="2">
    <source>
        <dbReference type="EMBL" id="MFC4427155.1"/>
    </source>
</evidence>
<sequence length="897" mass="98432">MTRLLLTHPYPSVLQASAAQRYTPDLRLLVPNVQAGRDLRGSLRNAGPAQTLTQTARELLRDAGWTPLHAGNRDAFLRDLLAEVPLTYLEPLRDRPSTLLSLQRLMGELMRADVEPQALLDLAAPGRETDVARIFQAWVHRSEEAHTFDPVGAEYFAGRYAAVPARRTLVHGFAYLDASQVALLDRLLAPGSLVTLPFAEGARGLQRMGETLTALKARGFESCPLEGKAVRTGDQVVAAYVNRTAAQQAFRKEEFPDIETEVRACLRQMRTWLQAGARPENLAIIVRHEGAYLSALADVAREYALPLVSGGQLPLLHTPLGSLLQAWIDAHTREWRYTATRRLLTHPLLTLPIDAMACARALQPGCPSGLTPWNGELDWLEVPQDTSWKEGLGVLQRLLVDLGVRSRCPHDPVLNVAVSLLSERLQTEARRTDACSRELLLGLVRHVLQTTTMPVLLNRSGVRVANPLAALGRRFDHVWVLGVSDTLFPTRSADHPLIDSVTRRRWSMSGVQVPDVSNLASVEEALFLGAVAGAGLELVISRPRRGPDGRELRPSPFWSRLGAGQVEDTPLPLGSDTERLLALALKGGALPEGVQGKVQVERDRDAGVAGPHSGQLDAPILVEDRRWSPSQLHAAGACRYRWFTQKLLRLDEPHDPDQLEDRRVTGTLLHAALEGALTGRAPGDSTEILVHRAEEALRHKERALWASGELRGGPLWPVEREEIRRTAVRAIQSPAFVPPGWVPVQLEERREFTVRAGAATFALVGIVDRLDQTPEGLTVTDYKTGSFVSKVVHGGVMNLEVQLPLYMEALGAINGRYLSIEKAANLPDAAGPGAESPRKKYRWDQHRADVTLFLEGLAGALAQGNVAPSPDRKREACAYCAVQPVCRDRGQTQEVSA</sequence>
<dbReference type="InterPro" id="IPR027417">
    <property type="entry name" value="P-loop_NTPase"/>
</dbReference>
<protein>
    <submittedName>
        <fullName evidence="2">PD-(D/E)XK nuclease family protein</fullName>
    </submittedName>
</protein>
<keyword evidence="3" id="KW-1185">Reference proteome</keyword>
<feature type="domain" description="PD-(D/E)XK endonuclease-like" evidence="1">
    <location>
        <begin position="626"/>
        <end position="887"/>
    </location>
</feature>
<dbReference type="SUPFAM" id="SSF52540">
    <property type="entry name" value="P-loop containing nucleoside triphosphate hydrolases"/>
    <property type="match status" value="1"/>
</dbReference>
<dbReference type="Proteomes" id="UP001595998">
    <property type="component" value="Unassembled WGS sequence"/>
</dbReference>
<gene>
    <name evidence="2" type="ORF">ACFOZ9_13140</name>
</gene>
<dbReference type="EMBL" id="JBHSEH010000017">
    <property type="protein sequence ID" value="MFC4427155.1"/>
    <property type="molecule type" value="Genomic_DNA"/>
</dbReference>
<dbReference type="RefSeq" id="WP_380040360.1">
    <property type="nucleotide sequence ID" value="NZ_JBHSEH010000017.1"/>
</dbReference>
<organism evidence="2 3">
    <name type="scientific">Deinococcus navajonensis</name>
    <dbReference type="NCBI Taxonomy" id="309884"/>
    <lineage>
        <taxon>Bacteria</taxon>
        <taxon>Thermotogati</taxon>
        <taxon>Deinococcota</taxon>
        <taxon>Deinococci</taxon>
        <taxon>Deinococcales</taxon>
        <taxon>Deinococcaceae</taxon>
        <taxon>Deinococcus</taxon>
    </lineage>
</organism>
<reference evidence="3" key="1">
    <citation type="journal article" date="2019" name="Int. J. Syst. Evol. Microbiol.">
        <title>The Global Catalogue of Microorganisms (GCM) 10K type strain sequencing project: providing services to taxonomists for standard genome sequencing and annotation.</title>
        <authorList>
            <consortium name="The Broad Institute Genomics Platform"/>
            <consortium name="The Broad Institute Genome Sequencing Center for Infectious Disease"/>
            <person name="Wu L."/>
            <person name="Ma J."/>
        </authorList>
    </citation>
    <scope>NUCLEOTIDE SEQUENCE [LARGE SCALE GENOMIC DNA]</scope>
    <source>
        <strain evidence="3">CCUG 56029</strain>
    </source>
</reference>
<evidence type="ECO:0000259" key="1">
    <source>
        <dbReference type="Pfam" id="PF12705"/>
    </source>
</evidence>
<accession>A0ABV8XS92</accession>